<dbReference type="HOGENOM" id="CLU_1041297_0_0_0"/>
<dbReference type="STRING" id="523794.Lebu_0896"/>
<dbReference type="AlphaFoldDB" id="C7N9G8"/>
<dbReference type="OrthoDB" id="9911741at2"/>
<dbReference type="Proteomes" id="UP000001910">
    <property type="component" value="Chromosome"/>
</dbReference>
<organism evidence="2 3">
    <name type="scientific">Leptotrichia buccalis (strain ATCC 14201 / DSM 1135 / JCM 12969 / NCTC 10249 / C-1013-b)</name>
    <dbReference type="NCBI Taxonomy" id="523794"/>
    <lineage>
        <taxon>Bacteria</taxon>
        <taxon>Fusobacteriati</taxon>
        <taxon>Fusobacteriota</taxon>
        <taxon>Fusobacteriia</taxon>
        <taxon>Fusobacteriales</taxon>
        <taxon>Leptotrichiaceae</taxon>
        <taxon>Leptotrichia</taxon>
    </lineage>
</organism>
<reference evidence="2 3" key="1">
    <citation type="journal article" date="2009" name="Stand. Genomic Sci.">
        <title>Complete genome sequence of Leptotrichia buccalis type strain (C-1013-b).</title>
        <authorList>
            <person name="Ivanova N."/>
            <person name="Gronow S."/>
            <person name="Lapidus A."/>
            <person name="Copeland A."/>
            <person name="Glavina Del Rio T."/>
            <person name="Nolan M."/>
            <person name="Lucas S."/>
            <person name="Chen F."/>
            <person name="Tice H."/>
            <person name="Cheng J.F."/>
            <person name="Saunders E."/>
            <person name="Bruce D."/>
            <person name="Goodwin L."/>
            <person name="Brettin T."/>
            <person name="Detter J.C."/>
            <person name="Han C."/>
            <person name="Pitluck S."/>
            <person name="Mikhailova N."/>
            <person name="Pati A."/>
            <person name="Mavrommatis K."/>
            <person name="Chen A."/>
            <person name="Palaniappan K."/>
            <person name="Land M."/>
            <person name="Hauser L."/>
            <person name="Chang Y.J."/>
            <person name="Jeffries C.D."/>
            <person name="Chain P."/>
            <person name="Rohde C."/>
            <person name="Goker M."/>
            <person name="Bristow J."/>
            <person name="Eisen J.A."/>
            <person name="Markowitz V."/>
            <person name="Hugenholtz P."/>
            <person name="Kyrpides N.C."/>
            <person name="Klenk H.P."/>
        </authorList>
    </citation>
    <scope>NUCLEOTIDE SEQUENCE [LARGE SCALE GENOMIC DNA]</scope>
    <source>
        <strain evidence="3">ATCC 14201 / DSM 1135 / JCM 12969 / NCTC 10249 / C-1013-b</strain>
    </source>
</reference>
<protein>
    <submittedName>
        <fullName evidence="2">Uncharacterized protein</fullName>
    </submittedName>
</protein>
<evidence type="ECO:0000256" key="1">
    <source>
        <dbReference type="SAM" id="Coils"/>
    </source>
</evidence>
<gene>
    <name evidence="2" type="ordered locus">Lebu_0896</name>
</gene>
<sequence length="267" mass="31924">MENTIYMDKYKFELKKGFKDRFNRINNKLFEYNSEVYLTNLKNSSEKNGNFELFHLLEENIEVKRNNMNIEPPDVFMFEIFSSLILYLDTESFYCKAINKDNILYRFGIIEEACKNRYRLKQELKEIREVLEKEDDTQFFAGINESALIKCLFGNPYFKNEEFSRAEKGFYLNGFINNLSIPVKIKEKIENGNIEIIGEIDEEKIGKLDFIQKIKSEYDSDVKNYEFSYLLNLKKENKKIKRIEIFINLKIGNRYEIFEMNKIGDVV</sequence>
<proteinExistence type="predicted"/>
<name>C7N9G8_LEPBD</name>
<evidence type="ECO:0000313" key="3">
    <source>
        <dbReference type="Proteomes" id="UP000001910"/>
    </source>
</evidence>
<keyword evidence="1" id="KW-0175">Coiled coil</keyword>
<keyword evidence="3" id="KW-1185">Reference proteome</keyword>
<evidence type="ECO:0000313" key="2">
    <source>
        <dbReference type="EMBL" id="ACV38799.1"/>
    </source>
</evidence>
<accession>C7N9G8</accession>
<feature type="coiled-coil region" evidence="1">
    <location>
        <begin position="110"/>
        <end position="137"/>
    </location>
</feature>
<dbReference type="KEGG" id="lba:Lebu_0896"/>
<dbReference type="RefSeq" id="WP_015769147.1">
    <property type="nucleotide sequence ID" value="NC_013192.1"/>
</dbReference>
<dbReference type="EMBL" id="CP001685">
    <property type="protein sequence ID" value="ACV38799.1"/>
    <property type="molecule type" value="Genomic_DNA"/>
</dbReference>